<keyword evidence="4" id="KW-0575">Peroxidase</keyword>
<sequence>MKSVSPLEVGAPIPDVCGVDQDGQTVKLKEISQKGIVLFYFYPKADTPGCTREACNFRDNYPMLINHGIKIFGISMDNQEAQKKFKEKYNLPFPLLADPEGKIVDQFGVTKRNGHASRQSFLAKDGKIVWRNLKVNPDNHVQEVLEVLKKLKENTPQNP</sequence>
<keyword evidence="15" id="KW-1185">Reference proteome</keyword>
<comment type="catalytic activity">
    <reaction evidence="12">
        <text>a hydroperoxide + [thioredoxin]-dithiol = an alcohol + [thioredoxin]-disulfide + H2O</text>
        <dbReference type="Rhea" id="RHEA:62620"/>
        <dbReference type="Rhea" id="RHEA-COMP:10698"/>
        <dbReference type="Rhea" id="RHEA-COMP:10700"/>
        <dbReference type="ChEBI" id="CHEBI:15377"/>
        <dbReference type="ChEBI" id="CHEBI:29950"/>
        <dbReference type="ChEBI" id="CHEBI:30879"/>
        <dbReference type="ChEBI" id="CHEBI:35924"/>
        <dbReference type="ChEBI" id="CHEBI:50058"/>
        <dbReference type="EC" id="1.11.1.24"/>
    </reaction>
</comment>
<evidence type="ECO:0000256" key="12">
    <source>
        <dbReference type="ARBA" id="ARBA00049091"/>
    </source>
</evidence>
<dbReference type="InterPro" id="IPR050924">
    <property type="entry name" value="Peroxiredoxin_BCP/PrxQ"/>
</dbReference>
<gene>
    <name evidence="14" type="ORF">EM20IM_09610</name>
</gene>
<dbReference type="PIRSF" id="PIRSF000239">
    <property type="entry name" value="AHPC"/>
    <property type="match status" value="1"/>
</dbReference>
<name>A0ABX7PVT8_9BACT</name>
<keyword evidence="6" id="KW-0560">Oxidoreductase</keyword>
<keyword evidence="5" id="KW-0049">Antioxidant</keyword>
<comment type="subunit">
    <text evidence="2">Monomer.</text>
</comment>
<dbReference type="Proteomes" id="UP000663088">
    <property type="component" value="Chromosome"/>
</dbReference>
<evidence type="ECO:0000256" key="6">
    <source>
        <dbReference type="ARBA" id="ARBA00023002"/>
    </source>
</evidence>
<evidence type="ECO:0000256" key="2">
    <source>
        <dbReference type="ARBA" id="ARBA00011245"/>
    </source>
</evidence>
<keyword evidence="8" id="KW-0676">Redox-active center</keyword>
<evidence type="ECO:0000259" key="13">
    <source>
        <dbReference type="PROSITE" id="PS51352"/>
    </source>
</evidence>
<dbReference type="EC" id="1.11.1.24" evidence="3"/>
<accession>A0ABX7PVT8</accession>
<evidence type="ECO:0000256" key="11">
    <source>
        <dbReference type="ARBA" id="ARBA00042639"/>
    </source>
</evidence>
<comment type="similarity">
    <text evidence="10">Belongs to the peroxiredoxin family. BCP/PrxQ subfamily.</text>
</comment>
<dbReference type="InterPro" id="IPR000866">
    <property type="entry name" value="AhpC/TSA"/>
</dbReference>
<dbReference type="PANTHER" id="PTHR42801">
    <property type="entry name" value="THIOREDOXIN-DEPENDENT PEROXIDE REDUCTASE"/>
    <property type="match status" value="1"/>
</dbReference>
<dbReference type="Gene3D" id="3.40.30.10">
    <property type="entry name" value="Glutaredoxin"/>
    <property type="match status" value="1"/>
</dbReference>
<evidence type="ECO:0000256" key="3">
    <source>
        <dbReference type="ARBA" id="ARBA00013017"/>
    </source>
</evidence>
<evidence type="ECO:0000313" key="15">
    <source>
        <dbReference type="Proteomes" id="UP000663088"/>
    </source>
</evidence>
<evidence type="ECO:0000256" key="10">
    <source>
        <dbReference type="ARBA" id="ARBA00038489"/>
    </source>
</evidence>
<comment type="function">
    <text evidence="1">Thiol-specific peroxidase that catalyzes the reduction of hydrogen peroxide and organic hydroperoxides to water and alcohols, respectively. Plays a role in cell protection against oxidative stress by detoxifying peroxides and as sensor of hydrogen peroxide-mediated signaling events.</text>
</comment>
<evidence type="ECO:0000256" key="9">
    <source>
        <dbReference type="ARBA" id="ARBA00032824"/>
    </source>
</evidence>
<feature type="domain" description="Thioredoxin" evidence="13">
    <location>
        <begin position="7"/>
        <end position="153"/>
    </location>
</feature>
<reference evidence="14 15" key="1">
    <citation type="submission" date="2020-12" db="EMBL/GenBank/DDBJ databases">
        <authorList>
            <person name="Awala S.I."/>
            <person name="Gwak J.-H."/>
            <person name="Kim S.-J."/>
            <person name="Rhee S.-K."/>
        </authorList>
    </citation>
    <scope>NUCLEOTIDE SEQUENCE [LARGE SCALE GENOMIC DNA]</scope>
    <source>
        <strain evidence="14 15">IT5</strain>
    </source>
</reference>
<dbReference type="InterPro" id="IPR024706">
    <property type="entry name" value="Peroxiredoxin_AhpC-typ"/>
</dbReference>
<dbReference type="EMBL" id="CP065956">
    <property type="protein sequence ID" value="QSR86709.1"/>
    <property type="molecule type" value="Genomic_DNA"/>
</dbReference>
<dbReference type="SUPFAM" id="SSF52833">
    <property type="entry name" value="Thioredoxin-like"/>
    <property type="match status" value="1"/>
</dbReference>
<evidence type="ECO:0000256" key="4">
    <source>
        <dbReference type="ARBA" id="ARBA00022559"/>
    </source>
</evidence>
<dbReference type="PROSITE" id="PS51352">
    <property type="entry name" value="THIOREDOXIN_2"/>
    <property type="match status" value="1"/>
</dbReference>
<dbReference type="Pfam" id="PF00578">
    <property type="entry name" value="AhpC-TSA"/>
    <property type="match status" value="1"/>
</dbReference>
<dbReference type="RefSeq" id="WP_206846702.1">
    <property type="nucleotide sequence ID" value="NZ_CP065956.1"/>
</dbReference>
<keyword evidence="7" id="KW-1015">Disulfide bond</keyword>
<dbReference type="InterPro" id="IPR036249">
    <property type="entry name" value="Thioredoxin-like_sf"/>
</dbReference>
<dbReference type="InterPro" id="IPR013766">
    <property type="entry name" value="Thioredoxin_domain"/>
</dbReference>
<evidence type="ECO:0000256" key="1">
    <source>
        <dbReference type="ARBA" id="ARBA00003330"/>
    </source>
</evidence>
<proteinExistence type="inferred from homology"/>
<dbReference type="PANTHER" id="PTHR42801:SF23">
    <property type="entry name" value="PEROXIREDOXIN DOT5"/>
    <property type="match status" value="1"/>
</dbReference>
<dbReference type="CDD" id="cd03017">
    <property type="entry name" value="PRX_BCP"/>
    <property type="match status" value="1"/>
</dbReference>
<evidence type="ECO:0000313" key="14">
    <source>
        <dbReference type="EMBL" id="QSR86709.1"/>
    </source>
</evidence>
<evidence type="ECO:0000256" key="5">
    <source>
        <dbReference type="ARBA" id="ARBA00022862"/>
    </source>
</evidence>
<evidence type="ECO:0000256" key="8">
    <source>
        <dbReference type="ARBA" id="ARBA00023284"/>
    </source>
</evidence>
<organism evidence="14 15">
    <name type="scientific">Candidatus Methylacidiphilum infernorum</name>
    <dbReference type="NCBI Taxonomy" id="511746"/>
    <lineage>
        <taxon>Bacteria</taxon>
        <taxon>Pseudomonadati</taxon>
        <taxon>Verrucomicrobiota</taxon>
        <taxon>Methylacidiphilae</taxon>
        <taxon>Methylacidiphilales</taxon>
        <taxon>Methylacidiphilaceae</taxon>
        <taxon>Methylacidiphilum (ex Ratnadevi et al. 2023)</taxon>
    </lineage>
</organism>
<protein>
    <recommendedName>
        <fullName evidence="3">thioredoxin-dependent peroxiredoxin</fullName>
        <ecNumber evidence="3">1.11.1.24</ecNumber>
    </recommendedName>
    <alternativeName>
        <fullName evidence="9">Thioredoxin peroxidase</fullName>
    </alternativeName>
    <alternativeName>
        <fullName evidence="11">Thioredoxin-dependent peroxiredoxin Bcp</fullName>
    </alternativeName>
</protein>
<evidence type="ECO:0000256" key="7">
    <source>
        <dbReference type="ARBA" id="ARBA00023157"/>
    </source>
</evidence>